<dbReference type="EMBL" id="JAAGME010000141">
    <property type="protein sequence ID" value="NEB65956.1"/>
    <property type="molecule type" value="Genomic_DNA"/>
</dbReference>
<dbReference type="RefSeq" id="WP_164356029.1">
    <property type="nucleotide sequence ID" value="NZ_JAAGME010000141.1"/>
</dbReference>
<feature type="non-terminal residue" evidence="4">
    <location>
        <position position="78"/>
    </location>
</feature>
<dbReference type="Gene3D" id="3.40.50.720">
    <property type="entry name" value="NAD(P)-binding Rossmann-like Domain"/>
    <property type="match status" value="1"/>
</dbReference>
<dbReference type="PANTHER" id="PTHR43775:SF51">
    <property type="entry name" value="INACTIVE PHENOLPHTHIOCEROL SYNTHESIS POLYKETIDE SYNTHASE TYPE I PKS1-RELATED"/>
    <property type="match status" value="1"/>
</dbReference>
<evidence type="ECO:0000256" key="2">
    <source>
        <dbReference type="ARBA" id="ARBA00023268"/>
    </source>
</evidence>
<dbReference type="Proteomes" id="UP000471648">
    <property type="component" value="Unassembled WGS sequence"/>
</dbReference>
<feature type="domain" description="Ketoreductase (KR)" evidence="3">
    <location>
        <begin position="1"/>
        <end position="77"/>
    </location>
</feature>
<dbReference type="SUPFAM" id="SSF51735">
    <property type="entry name" value="NAD(P)-binding Rossmann-fold domains"/>
    <property type="match status" value="1"/>
</dbReference>
<evidence type="ECO:0000259" key="3">
    <source>
        <dbReference type="Pfam" id="PF08659"/>
    </source>
</evidence>
<organism evidence="4 5">
    <name type="scientific">Streptomyces microflavus</name>
    <name type="common">Streptomyces lipmanii</name>
    <dbReference type="NCBI Taxonomy" id="1919"/>
    <lineage>
        <taxon>Bacteria</taxon>
        <taxon>Bacillati</taxon>
        <taxon>Actinomycetota</taxon>
        <taxon>Actinomycetes</taxon>
        <taxon>Kitasatosporales</taxon>
        <taxon>Streptomycetaceae</taxon>
        <taxon>Streptomyces</taxon>
    </lineage>
</organism>
<feature type="non-terminal residue" evidence="4">
    <location>
        <position position="1"/>
    </location>
</feature>
<dbReference type="AlphaFoldDB" id="A0A6N9UZM0"/>
<dbReference type="InterPro" id="IPR050091">
    <property type="entry name" value="PKS_NRPS_Biosynth_Enz"/>
</dbReference>
<proteinExistence type="predicted"/>
<dbReference type="InterPro" id="IPR036291">
    <property type="entry name" value="NAD(P)-bd_dom_sf"/>
</dbReference>
<evidence type="ECO:0000313" key="5">
    <source>
        <dbReference type="Proteomes" id="UP000471648"/>
    </source>
</evidence>
<gene>
    <name evidence="4" type="ORF">G3I39_02550</name>
</gene>
<dbReference type="InterPro" id="IPR013968">
    <property type="entry name" value="PKS_KR"/>
</dbReference>
<sequence length="78" mass="8239">DAVVTSLTPDRLAAVLRPKADAAWHLHDLTRDLGLDAFVLYSSVSGVTARAGQANYVAANLFLDTLAQHRAAQGLPAL</sequence>
<name>A0A6N9UZM0_STRMI</name>
<keyword evidence="1" id="KW-0808">Transferase</keyword>
<comment type="caution">
    <text evidence="4">The sequence shown here is derived from an EMBL/GenBank/DDBJ whole genome shotgun (WGS) entry which is preliminary data.</text>
</comment>
<evidence type="ECO:0000313" key="4">
    <source>
        <dbReference type="EMBL" id="NEB65956.1"/>
    </source>
</evidence>
<dbReference type="GO" id="GO:0004312">
    <property type="term" value="F:fatty acid synthase activity"/>
    <property type="evidence" value="ECO:0007669"/>
    <property type="project" value="TreeGrafter"/>
</dbReference>
<protein>
    <submittedName>
        <fullName evidence="4">KR domain-containing protein</fullName>
    </submittedName>
</protein>
<dbReference type="Pfam" id="PF08659">
    <property type="entry name" value="KR"/>
    <property type="match status" value="1"/>
</dbReference>
<reference evidence="4 5" key="1">
    <citation type="submission" date="2020-01" db="EMBL/GenBank/DDBJ databases">
        <title>Insect and environment-associated Actinomycetes.</title>
        <authorList>
            <person name="Currrie C."/>
            <person name="Chevrette M."/>
            <person name="Carlson C."/>
            <person name="Stubbendieck R."/>
            <person name="Wendt-Pienkowski E."/>
        </authorList>
    </citation>
    <scope>NUCLEOTIDE SEQUENCE [LARGE SCALE GENOMIC DNA]</scope>
    <source>
        <strain evidence="4 5">SID14438</strain>
    </source>
</reference>
<keyword evidence="2" id="KW-0511">Multifunctional enzyme</keyword>
<dbReference type="PANTHER" id="PTHR43775">
    <property type="entry name" value="FATTY ACID SYNTHASE"/>
    <property type="match status" value="1"/>
</dbReference>
<dbReference type="GO" id="GO:0006633">
    <property type="term" value="P:fatty acid biosynthetic process"/>
    <property type="evidence" value="ECO:0007669"/>
    <property type="project" value="TreeGrafter"/>
</dbReference>
<evidence type="ECO:0000256" key="1">
    <source>
        <dbReference type="ARBA" id="ARBA00022679"/>
    </source>
</evidence>
<accession>A0A6N9UZM0</accession>